<keyword evidence="4 7" id="KW-0238">DNA-binding</keyword>
<evidence type="ECO:0000256" key="7">
    <source>
        <dbReference type="PROSITE-ProRule" id="PRU00201"/>
    </source>
</evidence>
<evidence type="ECO:0000259" key="9">
    <source>
        <dbReference type="PROSITE" id="PS50252"/>
    </source>
</evidence>
<dbReference type="GO" id="GO:0000785">
    <property type="term" value="C:chromatin"/>
    <property type="evidence" value="ECO:0007669"/>
    <property type="project" value="TreeGrafter"/>
</dbReference>
<dbReference type="PROSITE" id="PS01264">
    <property type="entry name" value="TBOX_2"/>
    <property type="match status" value="1"/>
</dbReference>
<dbReference type="Gene3D" id="2.60.40.820">
    <property type="entry name" value="Transcription factor, T-box"/>
    <property type="match status" value="1"/>
</dbReference>
<dbReference type="InterPro" id="IPR001699">
    <property type="entry name" value="TF_T-box"/>
</dbReference>
<dbReference type="SMART" id="SM00425">
    <property type="entry name" value="TBOX"/>
    <property type="match status" value="1"/>
</dbReference>
<dbReference type="SUPFAM" id="SSF49417">
    <property type="entry name" value="p53-like transcription factors"/>
    <property type="match status" value="1"/>
</dbReference>
<dbReference type="InterPro" id="IPR036960">
    <property type="entry name" value="T-box_sf"/>
</dbReference>
<keyword evidence="11" id="KW-1185">Reference proteome</keyword>
<dbReference type="PROSITE" id="PS01283">
    <property type="entry name" value="TBOX_1"/>
    <property type="match status" value="1"/>
</dbReference>
<dbReference type="FunFam" id="2.60.40.820:FF:000002">
    <property type="entry name" value="T-box transcription factor Brachyury"/>
    <property type="match status" value="1"/>
</dbReference>
<name>A0A1J1HY59_9DIPT</name>
<dbReference type="GO" id="GO:0001708">
    <property type="term" value="P:cell fate specification"/>
    <property type="evidence" value="ECO:0007669"/>
    <property type="project" value="TreeGrafter"/>
</dbReference>
<keyword evidence="2" id="KW-0217">Developmental protein</keyword>
<feature type="region of interest" description="Disordered" evidence="8">
    <location>
        <begin position="259"/>
        <end position="278"/>
    </location>
</feature>
<dbReference type="PRINTS" id="PR00938">
    <property type="entry name" value="BRACHYURY"/>
</dbReference>
<keyword evidence="3" id="KW-0805">Transcription regulation</keyword>
<keyword evidence="5" id="KW-0804">Transcription</keyword>
<dbReference type="EMBL" id="CVRI01000035">
    <property type="protein sequence ID" value="CRK92891.1"/>
    <property type="molecule type" value="Genomic_DNA"/>
</dbReference>
<dbReference type="CDD" id="cd20192">
    <property type="entry name" value="T-box_TBXT_TBX19-like"/>
    <property type="match status" value="1"/>
</dbReference>
<dbReference type="GO" id="GO:0000978">
    <property type="term" value="F:RNA polymerase II cis-regulatory region sequence-specific DNA binding"/>
    <property type="evidence" value="ECO:0007669"/>
    <property type="project" value="InterPro"/>
</dbReference>
<dbReference type="GO" id="GO:0045893">
    <property type="term" value="P:positive regulation of DNA-templated transcription"/>
    <property type="evidence" value="ECO:0007669"/>
    <property type="project" value="InterPro"/>
</dbReference>
<dbReference type="GO" id="GO:0003007">
    <property type="term" value="P:heart morphogenesis"/>
    <property type="evidence" value="ECO:0007669"/>
    <property type="project" value="TreeGrafter"/>
</dbReference>
<evidence type="ECO:0000256" key="3">
    <source>
        <dbReference type="ARBA" id="ARBA00023015"/>
    </source>
</evidence>
<dbReference type="PANTHER" id="PTHR11267">
    <property type="entry name" value="T-BOX PROTEIN-RELATED"/>
    <property type="match status" value="1"/>
</dbReference>
<evidence type="ECO:0000313" key="11">
    <source>
        <dbReference type="Proteomes" id="UP000183832"/>
    </source>
</evidence>
<dbReference type="InterPro" id="IPR002070">
    <property type="entry name" value="TF_Brachyury"/>
</dbReference>
<feature type="domain" description="T-box" evidence="9">
    <location>
        <begin position="57"/>
        <end position="230"/>
    </location>
</feature>
<dbReference type="InterPro" id="IPR008967">
    <property type="entry name" value="p53-like_TF_DNA-bd_sf"/>
</dbReference>
<proteinExistence type="predicted"/>
<dbReference type="PRINTS" id="PR00937">
    <property type="entry name" value="TBOX"/>
</dbReference>
<dbReference type="InterPro" id="IPR046360">
    <property type="entry name" value="T-box_DNA-bd"/>
</dbReference>
<accession>A0A1J1HY59</accession>
<evidence type="ECO:0000256" key="1">
    <source>
        <dbReference type="ARBA" id="ARBA00004123"/>
    </source>
</evidence>
<evidence type="ECO:0000313" key="10">
    <source>
        <dbReference type="EMBL" id="CRK92891.1"/>
    </source>
</evidence>
<evidence type="ECO:0000256" key="2">
    <source>
        <dbReference type="ARBA" id="ARBA00022473"/>
    </source>
</evidence>
<feature type="compositionally biased region" description="Low complexity" evidence="8">
    <location>
        <begin position="528"/>
        <end position="546"/>
    </location>
</feature>
<dbReference type="GO" id="GO:0000981">
    <property type="term" value="F:DNA-binding transcription factor activity, RNA polymerase II-specific"/>
    <property type="evidence" value="ECO:0007669"/>
    <property type="project" value="TreeGrafter"/>
</dbReference>
<dbReference type="Pfam" id="PF00907">
    <property type="entry name" value="T-box"/>
    <property type="match status" value="1"/>
</dbReference>
<evidence type="ECO:0000256" key="4">
    <source>
        <dbReference type="ARBA" id="ARBA00023125"/>
    </source>
</evidence>
<dbReference type="PROSITE" id="PS50252">
    <property type="entry name" value="TBOX_3"/>
    <property type="match status" value="1"/>
</dbReference>
<reference evidence="10 11" key="1">
    <citation type="submission" date="2015-04" db="EMBL/GenBank/DDBJ databases">
        <authorList>
            <person name="Syromyatnikov M.Y."/>
            <person name="Popov V.N."/>
        </authorList>
    </citation>
    <scope>NUCLEOTIDE SEQUENCE [LARGE SCALE GENOMIC DNA]</scope>
</reference>
<feature type="region of interest" description="Disordered" evidence="8">
    <location>
        <begin position="521"/>
        <end position="546"/>
    </location>
</feature>
<dbReference type="InterPro" id="IPR018186">
    <property type="entry name" value="TF_T-box_CS"/>
</dbReference>
<evidence type="ECO:0000256" key="8">
    <source>
        <dbReference type="SAM" id="MobiDB-lite"/>
    </source>
</evidence>
<organism evidence="10 11">
    <name type="scientific">Clunio marinus</name>
    <dbReference type="NCBI Taxonomy" id="568069"/>
    <lineage>
        <taxon>Eukaryota</taxon>
        <taxon>Metazoa</taxon>
        <taxon>Ecdysozoa</taxon>
        <taxon>Arthropoda</taxon>
        <taxon>Hexapoda</taxon>
        <taxon>Insecta</taxon>
        <taxon>Pterygota</taxon>
        <taxon>Neoptera</taxon>
        <taxon>Endopterygota</taxon>
        <taxon>Diptera</taxon>
        <taxon>Nematocera</taxon>
        <taxon>Chironomoidea</taxon>
        <taxon>Chironomidae</taxon>
        <taxon>Clunio</taxon>
    </lineage>
</organism>
<dbReference type="AlphaFoldDB" id="A0A1J1HY59"/>
<dbReference type="GO" id="GO:0001707">
    <property type="term" value="P:mesoderm formation"/>
    <property type="evidence" value="ECO:0007669"/>
    <property type="project" value="TreeGrafter"/>
</dbReference>
<dbReference type="GO" id="GO:0005634">
    <property type="term" value="C:nucleus"/>
    <property type="evidence" value="ECO:0007669"/>
    <property type="project" value="UniProtKB-SubCell"/>
</dbReference>
<feature type="region of interest" description="Disordered" evidence="8">
    <location>
        <begin position="478"/>
        <end position="504"/>
    </location>
</feature>
<dbReference type="OrthoDB" id="7442607at2759"/>
<dbReference type="PANTHER" id="PTHR11267:SF106">
    <property type="entry name" value="T-RELATED PROTEIN"/>
    <property type="match status" value="1"/>
</dbReference>
<feature type="compositionally biased region" description="Polar residues" evidence="8">
    <location>
        <begin position="479"/>
        <end position="490"/>
    </location>
</feature>
<sequence>MTTAATTSYTLSSIDLKINSSSNPDDCESSPENEVMKINVEPASKSFEMERNLMVSLDDRDLWCRFQNLTNEMIVTKNGRRMFPVVKISASGLDPGAMYSVLLEFTQIDSHRWKYVNGEWVPGGKAETPPNNPIYMHPESPNFGAHWMKEPISFAKVKLTNKANGSGQIMLNSLHKYEPRVHLILVGPEHRHVRTYPFPETQFIAVTAYQNEEVTSLKIKYNPFAKAFLDAKERPDSAYARESQPYWIFQNNFSTSSSPYTSSERYTAPNRTPHRITPYTTQKPITVPIKSVTKSSPPAISPQFSQNTTPSFTLLEPTNFSSSYQSPSSSWQPSMSSGSSYWTNQIPCNSNLSSTSTIVQNVSPTRSPGSPNYVPPSTTTYHHLTTQSQTYTPSTEIFQANGSPQYTTPQVPIVPVPQSHQLYYPPSLSPTHQIYNNVISPSGFSNFGYGTAGWHGGSDYGIFQSSYHYQPTAEYIPLNNDQNSYSNCDQPLSEASEKPQTDSDAAALPTYQNVSNECIHETSSCNRSPSNDVNSSNKNNSFNNKKSNWISSMTEATTTSKIV</sequence>
<dbReference type="Proteomes" id="UP000183832">
    <property type="component" value="Unassembled WGS sequence"/>
</dbReference>
<gene>
    <name evidence="10" type="primary">putative T-related protein</name>
    <name evidence="10" type="ORF">CLUMA_CG006310</name>
</gene>
<protein>
    <submittedName>
        <fullName evidence="10">CLUMA_CG006310, isoform A</fullName>
    </submittedName>
</protein>
<evidence type="ECO:0000256" key="6">
    <source>
        <dbReference type="ARBA" id="ARBA00023242"/>
    </source>
</evidence>
<evidence type="ECO:0000256" key="5">
    <source>
        <dbReference type="ARBA" id="ARBA00023163"/>
    </source>
</evidence>
<dbReference type="STRING" id="568069.A0A1J1HY59"/>
<comment type="subcellular location">
    <subcellularLocation>
        <location evidence="1 7">Nucleus</location>
    </subcellularLocation>
</comment>
<keyword evidence="6 7" id="KW-0539">Nucleus</keyword>
<comment type="caution">
    <text evidence="7">Lacks conserved residue(s) required for the propagation of feature annotation.</text>
</comment>